<dbReference type="InterPro" id="IPR001451">
    <property type="entry name" value="Hexapep"/>
</dbReference>
<dbReference type="EMBL" id="BAABFB010000007">
    <property type="protein sequence ID" value="GAA4471179.1"/>
    <property type="molecule type" value="Genomic_DNA"/>
</dbReference>
<proteinExistence type="inferred from homology"/>
<dbReference type="InterPro" id="IPR051159">
    <property type="entry name" value="Hexapeptide_acetyltransf"/>
</dbReference>
<sequence>MTDVRSTRSLAALRGRSYDKGRGILSQVLWVATSTLLFTQVWCPNRVRCVLLRGFGADIGTGVLIKHRVNVQWPWKLSIGHDSWIGTGVDLYDVDRIVIGSNVCISPHAYLCTGSHDRRSPVFEYDNAPIVIEDGAWLCARSVVLRGVTVGANSVIGATSVVSTDIPADSVVRPPRASVTPG</sequence>
<evidence type="ECO:0000256" key="1">
    <source>
        <dbReference type="ARBA" id="ARBA00007274"/>
    </source>
</evidence>
<dbReference type="PANTHER" id="PTHR23416:SF23">
    <property type="entry name" value="ACETYLTRANSFERASE C18B11.09C-RELATED"/>
    <property type="match status" value="1"/>
</dbReference>
<comment type="similarity">
    <text evidence="1">Belongs to the transferase hexapeptide repeat family.</text>
</comment>
<dbReference type="CDD" id="cd05825">
    <property type="entry name" value="LbH_wcaF_like"/>
    <property type="match status" value="1"/>
</dbReference>
<name>A0ABP8NQJ3_9NOCA</name>
<keyword evidence="4" id="KW-1185">Reference proteome</keyword>
<accession>A0ABP8NQJ3</accession>
<keyword evidence="2" id="KW-0808">Transferase</keyword>
<evidence type="ECO:0000256" key="2">
    <source>
        <dbReference type="ARBA" id="ARBA00022679"/>
    </source>
</evidence>
<reference evidence="4" key="1">
    <citation type="journal article" date="2019" name="Int. J. Syst. Evol. Microbiol.">
        <title>The Global Catalogue of Microorganisms (GCM) 10K type strain sequencing project: providing services to taxonomists for standard genome sequencing and annotation.</title>
        <authorList>
            <consortium name="The Broad Institute Genomics Platform"/>
            <consortium name="The Broad Institute Genome Sequencing Center for Infectious Disease"/>
            <person name="Wu L."/>
            <person name="Ma J."/>
        </authorList>
    </citation>
    <scope>NUCLEOTIDE SEQUENCE [LARGE SCALE GENOMIC DNA]</scope>
    <source>
        <strain evidence="4">JCM 32206</strain>
    </source>
</reference>
<dbReference type="Gene3D" id="2.160.10.10">
    <property type="entry name" value="Hexapeptide repeat proteins"/>
    <property type="match status" value="1"/>
</dbReference>
<evidence type="ECO:0000313" key="3">
    <source>
        <dbReference type="EMBL" id="GAA4471179.1"/>
    </source>
</evidence>
<dbReference type="PANTHER" id="PTHR23416">
    <property type="entry name" value="SIALIC ACID SYNTHASE-RELATED"/>
    <property type="match status" value="1"/>
</dbReference>
<dbReference type="InterPro" id="IPR011004">
    <property type="entry name" value="Trimer_LpxA-like_sf"/>
</dbReference>
<dbReference type="Pfam" id="PF00132">
    <property type="entry name" value="Hexapep"/>
    <property type="match status" value="1"/>
</dbReference>
<evidence type="ECO:0000313" key="4">
    <source>
        <dbReference type="Proteomes" id="UP001501183"/>
    </source>
</evidence>
<dbReference type="SUPFAM" id="SSF51161">
    <property type="entry name" value="Trimeric LpxA-like enzymes"/>
    <property type="match status" value="1"/>
</dbReference>
<gene>
    <name evidence="3" type="ORF">GCM10023094_01400</name>
</gene>
<comment type="caution">
    <text evidence="3">The sequence shown here is derived from an EMBL/GenBank/DDBJ whole genome shotgun (WGS) entry which is preliminary data.</text>
</comment>
<organism evidence="3 4">
    <name type="scientific">Rhodococcus olei</name>
    <dbReference type="NCBI Taxonomy" id="2161675"/>
    <lineage>
        <taxon>Bacteria</taxon>
        <taxon>Bacillati</taxon>
        <taxon>Actinomycetota</taxon>
        <taxon>Actinomycetes</taxon>
        <taxon>Mycobacteriales</taxon>
        <taxon>Nocardiaceae</taxon>
        <taxon>Rhodococcus</taxon>
    </lineage>
</organism>
<protein>
    <submittedName>
        <fullName evidence="3">DapH/DapD/GlmU-related protein</fullName>
    </submittedName>
</protein>
<dbReference type="RefSeq" id="WP_345341038.1">
    <property type="nucleotide sequence ID" value="NZ_BAABFB010000007.1"/>
</dbReference>
<dbReference type="Proteomes" id="UP001501183">
    <property type="component" value="Unassembled WGS sequence"/>
</dbReference>